<dbReference type="GO" id="GO:0008270">
    <property type="term" value="F:zinc ion binding"/>
    <property type="evidence" value="ECO:0007669"/>
    <property type="project" value="UniProtKB-KW"/>
</dbReference>
<gene>
    <name evidence="8" type="primary">AlNc14C7G927</name>
    <name evidence="8" type="ORF">ALNC14_010300</name>
</gene>
<feature type="compositionally biased region" description="Low complexity" evidence="5">
    <location>
        <begin position="265"/>
        <end position="289"/>
    </location>
</feature>
<feature type="region of interest" description="Disordered" evidence="5">
    <location>
        <begin position="265"/>
        <end position="298"/>
    </location>
</feature>
<feature type="compositionally biased region" description="Polar residues" evidence="5">
    <location>
        <begin position="851"/>
        <end position="862"/>
    </location>
</feature>
<evidence type="ECO:0000256" key="5">
    <source>
        <dbReference type="SAM" id="MobiDB-lite"/>
    </source>
</evidence>
<feature type="region of interest" description="Disordered" evidence="5">
    <location>
        <begin position="49"/>
        <end position="71"/>
    </location>
</feature>
<dbReference type="InterPro" id="IPR011011">
    <property type="entry name" value="Znf_FYVE_PHD"/>
</dbReference>
<dbReference type="Pfam" id="PF06337">
    <property type="entry name" value="DUSP"/>
    <property type="match status" value="1"/>
</dbReference>
<keyword evidence="3" id="KW-0862">Zinc</keyword>
<dbReference type="PROSITE" id="PS50178">
    <property type="entry name" value="ZF_FYVE"/>
    <property type="match status" value="1"/>
</dbReference>
<dbReference type="InterPro" id="IPR006615">
    <property type="entry name" value="Pept_C19_DUSP"/>
</dbReference>
<organism evidence="8">
    <name type="scientific">Albugo laibachii Nc14</name>
    <dbReference type="NCBI Taxonomy" id="890382"/>
    <lineage>
        <taxon>Eukaryota</taxon>
        <taxon>Sar</taxon>
        <taxon>Stramenopiles</taxon>
        <taxon>Oomycota</taxon>
        <taxon>Peronosporomycetes</taxon>
        <taxon>Albuginales</taxon>
        <taxon>Albuginaceae</taxon>
        <taxon>Albugo</taxon>
    </lineage>
</organism>
<reference evidence="8" key="1">
    <citation type="journal article" date="2011" name="PLoS Biol.">
        <title>Gene gain and loss during evolution of obligate parasitism in the white rust pathogen of Arabidopsis thaliana.</title>
        <authorList>
            <person name="Kemen E."/>
            <person name="Gardiner A."/>
            <person name="Schultz-Larsen T."/>
            <person name="Kemen A.C."/>
            <person name="Balmuth A.L."/>
            <person name="Robert-Seilaniantz A."/>
            <person name="Bailey K."/>
            <person name="Holub E."/>
            <person name="Studholme D.J."/>
            <person name="Maclean D."/>
            <person name="Jones J.D."/>
        </authorList>
    </citation>
    <scope>NUCLEOTIDE SEQUENCE</scope>
</reference>
<keyword evidence="1" id="KW-0479">Metal-binding</keyword>
<dbReference type="InterPro" id="IPR013083">
    <property type="entry name" value="Znf_RING/FYVE/PHD"/>
</dbReference>
<protein>
    <submittedName>
        <fullName evidence="8">AlNc14C7G927 protein</fullName>
    </submittedName>
</protein>
<dbReference type="GO" id="GO:0004843">
    <property type="term" value="F:cysteine-type deubiquitinase activity"/>
    <property type="evidence" value="ECO:0007669"/>
    <property type="project" value="InterPro"/>
</dbReference>
<evidence type="ECO:0000259" key="6">
    <source>
        <dbReference type="PROSITE" id="PS50178"/>
    </source>
</evidence>
<dbReference type="SUPFAM" id="SSF57903">
    <property type="entry name" value="FYVE/PHD zinc finger"/>
    <property type="match status" value="1"/>
</dbReference>
<feature type="compositionally biased region" description="Basic residues" evidence="5">
    <location>
        <begin position="55"/>
        <end position="66"/>
    </location>
</feature>
<dbReference type="AlphaFoldDB" id="F0W1F8"/>
<dbReference type="PANTHER" id="PTHR23164">
    <property type="entry name" value="EARLY ENDOSOME ANTIGEN 1"/>
    <property type="match status" value="1"/>
</dbReference>
<dbReference type="Gene3D" id="3.30.2230.10">
    <property type="entry name" value="DUSP-like"/>
    <property type="match status" value="1"/>
</dbReference>
<dbReference type="PANTHER" id="PTHR23164:SF30">
    <property type="entry name" value="EARLY ENDOSOME ANTIGEN 1"/>
    <property type="match status" value="1"/>
</dbReference>
<sequence length="963" mass="108020">MREESINVSNLTSPDSFYAAELRYSASGVNEPQPSGIYIRESIPSFSEVSDDKKHVTKRHKKRRDQRKSFSCRTSNEGIIIGNRKDYRKRASHHAKLRILPKTNILKIFSGLRSDKNSVQKLKAEEHKVQSLREHSNDDNNDTTLNQALDQVSNEPDSAINALSAPSDTKMAAWDFQQSTCSAFIPLEPTLEPVHMEKTEFYKSALDQVDCTFAIMFMPWSSHEDDIFYSKSVDSDLENNSQFSVSSKCSDINSMTYKVKESSTTCSSSFPVSSCESDTTSPSSKSTPVSRRKSSRVNNGSVRSLLNWVPDSHSRTCQSCATSFRLTRRRHHCRLCGMLVCWSCSQYNTYVVLPQSPGIKKERFRAPWSKRKKVRRKTTHGSSFSPEIAVVGQDSQRTCRKCANTLHHMAMQGDTRVHKLVSHKKSENLLSKTSSNMRDNTERECLRAPSSVSESLCMFDQQFMVPSCVSNLMQIADGLSKRQELDRIRKSTSKFLSSSIISNVSFIGERNSVALLEESLFRPPRCSRPNNVHLISSNWLQGWLSYMNLSVDLTQNLSDSLQFDQCTRKRPGPIANYDLLDFVDGKLQLCKHVAAKVLSISNVEDKCITTLSDIKYGYLDKFGIISEDMWVALHEIYGGGPTICSSVRSGFEESRIYERACLTGPAMQDWIILEDESLLFYEPQINKSTKSWFKHKRCAQKTSRHSMCIPPTSTMPSRQHESSTTGLADELVEGGDFPGVEQDLSLSRNLGLSRINSWRLLLSFNQSNPSPSTNSETRLSNSLCIRDQPLGKDTNSAESTIDPVKDVSLKHQINRKSDRLYLAQTGARIGLSTHKFKVDEKKIKSVSNIHISTQKSRNSSQAIHFHQNRRSRAHSGEPNALDHDPAEEPTLARRMTVGAEEDLEADTIAPVQAEVRGSLAAVTAFATACAEARKKSARSLARYSRSDSLILELTDCADGSTCA</sequence>
<accession>F0W1F8</accession>
<name>F0W1F8_9STRA</name>
<evidence type="ECO:0000256" key="1">
    <source>
        <dbReference type="ARBA" id="ARBA00022723"/>
    </source>
</evidence>
<reference evidence="8" key="2">
    <citation type="submission" date="2011-02" db="EMBL/GenBank/DDBJ databases">
        <authorList>
            <person name="MacLean D."/>
        </authorList>
    </citation>
    <scope>NUCLEOTIDE SEQUENCE</scope>
</reference>
<evidence type="ECO:0000259" key="7">
    <source>
        <dbReference type="PROSITE" id="PS51283"/>
    </source>
</evidence>
<dbReference type="Pfam" id="PF01363">
    <property type="entry name" value="FYVE"/>
    <property type="match status" value="1"/>
</dbReference>
<dbReference type="EMBL" id="FR824052">
    <property type="protein sequence ID" value="CCA14887.1"/>
    <property type="molecule type" value="Genomic_DNA"/>
</dbReference>
<dbReference type="Gene3D" id="3.30.40.10">
    <property type="entry name" value="Zinc/RING finger domain, C3HC4 (zinc finger)"/>
    <property type="match status" value="1"/>
</dbReference>
<evidence type="ECO:0000256" key="3">
    <source>
        <dbReference type="ARBA" id="ARBA00022833"/>
    </source>
</evidence>
<dbReference type="SUPFAM" id="SSF143791">
    <property type="entry name" value="DUSP-like"/>
    <property type="match status" value="1"/>
</dbReference>
<dbReference type="SMART" id="SM00064">
    <property type="entry name" value="FYVE"/>
    <property type="match status" value="1"/>
</dbReference>
<evidence type="ECO:0000256" key="4">
    <source>
        <dbReference type="PROSITE-ProRule" id="PRU00091"/>
    </source>
</evidence>
<evidence type="ECO:0000256" key="2">
    <source>
        <dbReference type="ARBA" id="ARBA00022771"/>
    </source>
</evidence>
<keyword evidence="2 4" id="KW-0863">Zinc-finger</keyword>
<feature type="domain" description="DUSP" evidence="7">
    <location>
        <begin position="504"/>
        <end position="649"/>
    </location>
</feature>
<dbReference type="InterPro" id="IPR000306">
    <property type="entry name" value="Znf_FYVE"/>
</dbReference>
<evidence type="ECO:0000313" key="8">
    <source>
        <dbReference type="EMBL" id="CCA14887.1"/>
    </source>
</evidence>
<feature type="domain" description="FYVE-type" evidence="6">
    <location>
        <begin position="311"/>
        <end position="407"/>
    </location>
</feature>
<feature type="region of interest" description="Disordered" evidence="5">
    <location>
        <begin position="851"/>
        <end position="887"/>
    </location>
</feature>
<dbReference type="InterPro" id="IPR035927">
    <property type="entry name" value="DUSP-like_sf"/>
</dbReference>
<dbReference type="InterPro" id="IPR017455">
    <property type="entry name" value="Znf_FYVE-rel"/>
</dbReference>
<dbReference type="PROSITE" id="PS51283">
    <property type="entry name" value="DUSP"/>
    <property type="match status" value="1"/>
</dbReference>
<dbReference type="HOGENOM" id="CLU_307266_0_0_1"/>
<proteinExistence type="predicted"/>